<comment type="catalytic activity">
    <reaction evidence="15 17 19">
        <text>(6S)-NADHX + ADP = AMP + phosphate + NADH + H(+)</text>
        <dbReference type="Rhea" id="RHEA:32223"/>
        <dbReference type="ChEBI" id="CHEBI:15378"/>
        <dbReference type="ChEBI" id="CHEBI:43474"/>
        <dbReference type="ChEBI" id="CHEBI:57945"/>
        <dbReference type="ChEBI" id="CHEBI:64074"/>
        <dbReference type="ChEBI" id="CHEBI:456215"/>
        <dbReference type="ChEBI" id="CHEBI:456216"/>
        <dbReference type="EC" id="4.2.1.136"/>
    </reaction>
</comment>
<dbReference type="EC" id="5.1.99.6" evidence="19"/>
<keyword evidence="10 17" id="KW-0520">NAD</keyword>
<evidence type="ECO:0000256" key="9">
    <source>
        <dbReference type="ARBA" id="ARBA00022958"/>
    </source>
</evidence>
<dbReference type="PANTHER" id="PTHR12592:SF0">
    <property type="entry name" value="ATP-DEPENDENT (S)-NAD(P)H-HYDRATE DEHYDRATASE"/>
    <property type="match status" value="1"/>
</dbReference>
<evidence type="ECO:0000256" key="10">
    <source>
        <dbReference type="ARBA" id="ARBA00023027"/>
    </source>
</evidence>
<evidence type="ECO:0000256" key="18">
    <source>
        <dbReference type="HAMAP-Rule" id="MF_01966"/>
    </source>
</evidence>
<feature type="region of interest" description="Disordered" evidence="20">
    <location>
        <begin position="222"/>
        <end position="253"/>
    </location>
</feature>
<dbReference type="EMBL" id="JANCPR020000062">
    <property type="protein sequence ID" value="MDJ1137671.1"/>
    <property type="molecule type" value="Genomic_DNA"/>
</dbReference>
<comment type="similarity">
    <text evidence="3 19">In the N-terminal section; belongs to the NnrE/AIBP family.</text>
</comment>
<evidence type="ECO:0000259" key="22">
    <source>
        <dbReference type="PROSITE" id="PS51385"/>
    </source>
</evidence>
<dbReference type="SUPFAM" id="SSF53613">
    <property type="entry name" value="Ribokinase-like"/>
    <property type="match status" value="1"/>
</dbReference>
<feature type="binding site" evidence="17">
    <location>
        <position position="394"/>
    </location>
    <ligand>
        <name>(6S)-NADPHX</name>
        <dbReference type="ChEBI" id="CHEBI:64076"/>
    </ligand>
</feature>
<dbReference type="Gene3D" id="3.40.1190.20">
    <property type="match status" value="1"/>
</dbReference>
<dbReference type="HAMAP" id="MF_01965">
    <property type="entry name" value="NADHX_dehydratase"/>
    <property type="match status" value="1"/>
</dbReference>
<dbReference type="PROSITE" id="PS01050">
    <property type="entry name" value="YJEF_C_2"/>
    <property type="match status" value="1"/>
</dbReference>
<keyword evidence="9 18" id="KW-0630">Potassium</keyword>
<feature type="binding site" evidence="17">
    <location>
        <begin position="431"/>
        <end position="435"/>
    </location>
    <ligand>
        <name>AMP</name>
        <dbReference type="ChEBI" id="CHEBI:456215"/>
    </ligand>
</feature>
<keyword evidence="8 17" id="KW-0521">NADP</keyword>
<comment type="function">
    <text evidence="18">Catalyzes the epimerization of the S- and R-forms of NAD(P)HX, a damaged form of NAD(P)H that is a result of enzymatic or heat-dependent hydration. This is a prerequisite for the S-specific NAD(P)H-hydrate dehydratase to allow the repair of both epimers of NAD(P)HX.</text>
</comment>
<evidence type="ECO:0000256" key="4">
    <source>
        <dbReference type="ARBA" id="ARBA00009524"/>
    </source>
</evidence>
<feature type="binding site" evidence="18">
    <location>
        <position position="59"/>
    </location>
    <ligand>
        <name>K(+)</name>
        <dbReference type="ChEBI" id="CHEBI:29103"/>
    </ligand>
</feature>
<dbReference type="HAMAP" id="MF_01966">
    <property type="entry name" value="NADHX_epimerase"/>
    <property type="match status" value="1"/>
</dbReference>
<comment type="cofactor">
    <cofactor evidence="17">
        <name>Mg(2+)</name>
        <dbReference type="ChEBI" id="CHEBI:18420"/>
    </cofactor>
</comment>
<feature type="binding site" evidence="18">
    <location>
        <begin position="133"/>
        <end position="139"/>
    </location>
    <ligand>
        <name>(6S)-NADPHX</name>
        <dbReference type="ChEBI" id="CHEBI:64076"/>
    </ligand>
</feature>
<evidence type="ECO:0000256" key="12">
    <source>
        <dbReference type="ARBA" id="ARBA00023239"/>
    </source>
</evidence>
<keyword evidence="24" id="KW-1185">Reference proteome</keyword>
<reference evidence="23 24" key="1">
    <citation type="submission" date="2023-05" db="EMBL/GenBank/DDBJ databases">
        <title>Streptantibioticus silvisoli sp. nov., acidotolerant actinomycetes 1 from pine litter.</title>
        <authorList>
            <person name="Swiecimska M."/>
            <person name="Golinska P."/>
            <person name="Sangal V."/>
            <person name="Wachnowicz B."/>
            <person name="Goodfellow M."/>
        </authorList>
    </citation>
    <scope>NUCLEOTIDE SEQUENCE [LARGE SCALE GENOMIC DNA]</scope>
    <source>
        <strain evidence="23 24">DSM 42109</strain>
    </source>
</reference>
<sequence length="519" mass="51423">MRTGYGVETVRAAERALMARLPEGALMQRAAAGLAAACNGLLGRTYGARVVLLVGSGDNGGDALYAGARLARRGAGVTAVLLAPERAHEGGLTALRAAGGRTVVAPGAVVEGVAEPVGGIIARADLVVDGIVGIGGKGGLRPAAVELADLVREAGVPVVAVDLPSGVEAETGEVAGVAVRADATVTFGTYKPGLLIDPAREYAGAVRLIDIGLGPHLPGGALDAAGTGSDGSGTGRGRSDDGSGKGPSPSPAVEALQHGDVARLLPRPDAESDKYRRGVVGVVAGSARYPGAAVLAVAGALRSGAGAVRYAGPGADTVIARYPETLVSAGPPRKAGRVQAWVVGPGLGDEQDARQAVAEVLDSDVPLLVDADGLRLMDLDAVRARTAPTVLTPHAGEASALLGVPREQVEGARLASVRDLAARTASTVLLKGSTTLVADPDSSVPVRVNATGTGWLATAGTGDVLSGLIGGLLAAGLPARDAASAGAYVHGLAGRLAPDPPSATNVAGALRHAWHDITT</sequence>
<dbReference type="PROSITE" id="PS51385">
    <property type="entry name" value="YJEF_N"/>
    <property type="match status" value="1"/>
</dbReference>
<proteinExistence type="inferred from homology"/>
<evidence type="ECO:0000256" key="20">
    <source>
        <dbReference type="SAM" id="MobiDB-lite"/>
    </source>
</evidence>
<dbReference type="PROSITE" id="PS51383">
    <property type="entry name" value="YJEF_C_3"/>
    <property type="match status" value="1"/>
</dbReference>
<dbReference type="Pfam" id="PF03853">
    <property type="entry name" value="YjeF_N"/>
    <property type="match status" value="1"/>
</dbReference>
<evidence type="ECO:0000256" key="8">
    <source>
        <dbReference type="ARBA" id="ARBA00022857"/>
    </source>
</evidence>
<feature type="binding site" evidence="18">
    <location>
        <begin position="58"/>
        <end position="62"/>
    </location>
    <ligand>
        <name>(6S)-NADPHX</name>
        <dbReference type="ChEBI" id="CHEBI:64076"/>
    </ligand>
</feature>
<dbReference type="InterPro" id="IPR036652">
    <property type="entry name" value="YjeF_N_dom_sf"/>
</dbReference>
<dbReference type="InterPro" id="IPR029056">
    <property type="entry name" value="Ribokinase-like"/>
</dbReference>
<evidence type="ECO:0000256" key="11">
    <source>
        <dbReference type="ARBA" id="ARBA00023235"/>
    </source>
</evidence>
<dbReference type="InterPro" id="IPR000631">
    <property type="entry name" value="CARKD"/>
</dbReference>
<keyword evidence="5 18" id="KW-0479">Metal-binding</keyword>
<accession>A0ABT7A8K0</accession>
<keyword evidence="7 17" id="KW-0067">ATP-binding</keyword>
<comment type="subunit">
    <text evidence="17">Homotetramer.</text>
</comment>
<feature type="domain" description="YjeF C-terminal" evidence="21">
    <location>
        <begin position="257"/>
        <end position="517"/>
    </location>
</feature>
<dbReference type="RefSeq" id="WP_274040295.1">
    <property type="nucleotide sequence ID" value="NZ_JANCPR020000062.1"/>
</dbReference>
<dbReference type="CDD" id="cd01171">
    <property type="entry name" value="YXKO-related"/>
    <property type="match status" value="1"/>
</dbReference>
<evidence type="ECO:0000256" key="3">
    <source>
        <dbReference type="ARBA" id="ARBA00006001"/>
    </source>
</evidence>
<comment type="similarity">
    <text evidence="17">Belongs to the NnrD/CARKD family.</text>
</comment>
<comment type="caution">
    <text evidence="18">Lacks conserved residue(s) required for the propagation of feature annotation.</text>
</comment>
<evidence type="ECO:0000256" key="13">
    <source>
        <dbReference type="ARBA" id="ARBA00023268"/>
    </source>
</evidence>
<comment type="similarity">
    <text evidence="4 19">In the C-terminal section; belongs to the NnrD/CARKD family.</text>
</comment>
<comment type="cofactor">
    <cofactor evidence="18 19">
        <name>K(+)</name>
        <dbReference type="ChEBI" id="CHEBI:29103"/>
    </cofactor>
    <text evidence="18 19">Binds 1 potassium ion per subunit.</text>
</comment>
<comment type="function">
    <text evidence="17">Catalyzes the dehydration of the S-form of NAD(P)HX at the expense of ADP, which is converted to AMP. Together with NAD(P)HX epimerase, which catalyzes the epimerization of the S- and R-forms, the enzyme allows the repair of both epimers of NAD(P)HX, a damaged form of NAD(P)H that is a result of enzymatic or heat-dependent hydration.</text>
</comment>
<evidence type="ECO:0000259" key="21">
    <source>
        <dbReference type="PROSITE" id="PS51383"/>
    </source>
</evidence>
<feature type="domain" description="YjeF N-terminal" evidence="22">
    <location>
        <begin position="10"/>
        <end position="219"/>
    </location>
</feature>
<protein>
    <recommendedName>
        <fullName evidence="19">Bifunctional NAD(P)H-hydrate repair enzyme</fullName>
    </recommendedName>
    <alternativeName>
        <fullName evidence="19">Nicotinamide nucleotide repair protein</fullName>
    </alternativeName>
    <domain>
        <recommendedName>
            <fullName evidence="19">ADP-dependent (S)-NAD(P)H-hydrate dehydratase</fullName>
            <ecNumber evidence="19">4.2.1.136</ecNumber>
        </recommendedName>
        <alternativeName>
            <fullName evidence="19">ADP-dependent NAD(P)HX dehydratase</fullName>
        </alternativeName>
    </domain>
    <domain>
        <recommendedName>
            <fullName evidence="19">NAD(P)H-hydrate epimerase</fullName>
            <ecNumber evidence="19">5.1.99.6</ecNumber>
        </recommendedName>
    </domain>
</protein>
<feature type="binding site" evidence="17">
    <location>
        <position position="463"/>
    </location>
    <ligand>
        <name>(6S)-NADPHX</name>
        <dbReference type="ChEBI" id="CHEBI:64076"/>
    </ligand>
</feature>
<dbReference type="NCBIfam" id="TIGR00196">
    <property type="entry name" value="yjeF_cterm"/>
    <property type="match status" value="1"/>
</dbReference>
<feature type="binding site" evidence="18">
    <location>
        <position position="162"/>
    </location>
    <ligand>
        <name>(6S)-NADPHX</name>
        <dbReference type="ChEBI" id="CHEBI:64076"/>
    </ligand>
</feature>
<dbReference type="EC" id="4.2.1.136" evidence="19"/>
<keyword evidence="13" id="KW-0511">Multifunctional enzyme</keyword>
<dbReference type="PIRSF" id="PIRSF017184">
    <property type="entry name" value="Nnr"/>
    <property type="match status" value="1"/>
</dbReference>
<dbReference type="PANTHER" id="PTHR12592">
    <property type="entry name" value="ATP-DEPENDENT (S)-NAD(P)H-HYDRATE DEHYDRATASE FAMILY MEMBER"/>
    <property type="match status" value="1"/>
</dbReference>
<comment type="caution">
    <text evidence="23">The sequence shown here is derived from an EMBL/GenBank/DDBJ whole genome shotgun (WGS) entry which is preliminary data.</text>
</comment>
<comment type="catalytic activity">
    <reaction evidence="2 18 19">
        <text>(6R)-NADPHX = (6S)-NADPHX</text>
        <dbReference type="Rhea" id="RHEA:32227"/>
        <dbReference type="ChEBI" id="CHEBI:64076"/>
        <dbReference type="ChEBI" id="CHEBI:64077"/>
        <dbReference type="EC" id="5.1.99.6"/>
    </reaction>
</comment>
<evidence type="ECO:0000256" key="5">
    <source>
        <dbReference type="ARBA" id="ARBA00022723"/>
    </source>
</evidence>
<comment type="function">
    <text evidence="14 19">Bifunctional enzyme that catalyzes the epimerization of the S- and R-forms of NAD(P)HX and the dehydration of the S-form of NAD(P)HX at the expense of ADP, which is converted to AMP. This allows the repair of both epimers of NAD(P)HX, a damaged form of NAD(P)H that is a result of enzymatic or heat-dependent hydration.</text>
</comment>
<dbReference type="InterPro" id="IPR004443">
    <property type="entry name" value="YjeF_N_dom"/>
</dbReference>
<comment type="catalytic activity">
    <reaction evidence="16 17 19">
        <text>(6S)-NADPHX + ADP = AMP + phosphate + NADPH + H(+)</text>
        <dbReference type="Rhea" id="RHEA:32235"/>
        <dbReference type="ChEBI" id="CHEBI:15378"/>
        <dbReference type="ChEBI" id="CHEBI:43474"/>
        <dbReference type="ChEBI" id="CHEBI:57783"/>
        <dbReference type="ChEBI" id="CHEBI:64076"/>
        <dbReference type="ChEBI" id="CHEBI:456215"/>
        <dbReference type="ChEBI" id="CHEBI:456216"/>
        <dbReference type="EC" id="4.2.1.136"/>
    </reaction>
</comment>
<comment type="catalytic activity">
    <reaction evidence="1 18 19">
        <text>(6R)-NADHX = (6S)-NADHX</text>
        <dbReference type="Rhea" id="RHEA:32215"/>
        <dbReference type="ChEBI" id="CHEBI:64074"/>
        <dbReference type="ChEBI" id="CHEBI:64075"/>
        <dbReference type="EC" id="5.1.99.6"/>
    </reaction>
</comment>
<evidence type="ECO:0000313" key="24">
    <source>
        <dbReference type="Proteomes" id="UP001214441"/>
    </source>
</evidence>
<dbReference type="Pfam" id="PF01256">
    <property type="entry name" value="Carb_kinase"/>
    <property type="match status" value="1"/>
</dbReference>
<evidence type="ECO:0000256" key="2">
    <source>
        <dbReference type="ARBA" id="ARBA00000909"/>
    </source>
</evidence>
<dbReference type="InterPro" id="IPR030677">
    <property type="entry name" value="Nnr"/>
</dbReference>
<feature type="binding site" evidence="18">
    <location>
        <position position="165"/>
    </location>
    <ligand>
        <name>K(+)</name>
        <dbReference type="ChEBI" id="CHEBI:29103"/>
    </ligand>
</feature>
<evidence type="ECO:0000256" key="19">
    <source>
        <dbReference type="PIRNR" id="PIRNR017184"/>
    </source>
</evidence>
<keyword evidence="12 17" id="KW-0456">Lyase</keyword>
<evidence type="ECO:0000256" key="15">
    <source>
        <dbReference type="ARBA" id="ARBA00048238"/>
    </source>
</evidence>
<evidence type="ECO:0000256" key="17">
    <source>
        <dbReference type="HAMAP-Rule" id="MF_01965"/>
    </source>
</evidence>
<dbReference type="PROSITE" id="PS01049">
    <property type="entry name" value="YJEF_C_1"/>
    <property type="match status" value="1"/>
</dbReference>
<dbReference type="Gene3D" id="3.40.50.10260">
    <property type="entry name" value="YjeF N-terminal domain"/>
    <property type="match status" value="1"/>
</dbReference>
<dbReference type="InterPro" id="IPR017953">
    <property type="entry name" value="Carbohydrate_kinase_pred_CS"/>
</dbReference>
<evidence type="ECO:0000256" key="6">
    <source>
        <dbReference type="ARBA" id="ARBA00022741"/>
    </source>
</evidence>
<dbReference type="SUPFAM" id="SSF64153">
    <property type="entry name" value="YjeF N-terminal domain-like"/>
    <property type="match status" value="1"/>
</dbReference>
<keyword evidence="11 18" id="KW-0413">Isomerase</keyword>
<evidence type="ECO:0000313" key="23">
    <source>
        <dbReference type="EMBL" id="MDJ1137671.1"/>
    </source>
</evidence>
<dbReference type="Proteomes" id="UP001214441">
    <property type="component" value="Unassembled WGS sequence"/>
</dbReference>
<evidence type="ECO:0000256" key="14">
    <source>
        <dbReference type="ARBA" id="ARBA00025153"/>
    </source>
</evidence>
<feature type="binding site" evidence="17">
    <location>
        <position position="346"/>
    </location>
    <ligand>
        <name>(6S)-NADPHX</name>
        <dbReference type="ChEBI" id="CHEBI:64076"/>
    </ligand>
</feature>
<evidence type="ECO:0000256" key="7">
    <source>
        <dbReference type="ARBA" id="ARBA00022840"/>
    </source>
</evidence>
<feature type="binding site" evidence="17">
    <location>
        <position position="292"/>
    </location>
    <ligand>
        <name>(6S)-NADPHX</name>
        <dbReference type="ChEBI" id="CHEBI:64076"/>
    </ligand>
</feature>
<gene>
    <name evidence="17" type="primary">nnrD</name>
    <name evidence="18" type="synonym">nnrE</name>
    <name evidence="23" type="ORF">NMN56_038100</name>
</gene>
<organism evidence="23 24">
    <name type="scientific">Streptomyces iconiensis</name>
    <dbReference type="NCBI Taxonomy" id="1384038"/>
    <lineage>
        <taxon>Bacteria</taxon>
        <taxon>Bacillati</taxon>
        <taxon>Actinomycetota</taxon>
        <taxon>Actinomycetes</taxon>
        <taxon>Kitasatosporales</taxon>
        <taxon>Streptomycetaceae</taxon>
        <taxon>Streptomyces</taxon>
    </lineage>
</organism>
<feature type="binding site" evidence="18">
    <location>
        <position position="129"/>
    </location>
    <ligand>
        <name>K(+)</name>
        <dbReference type="ChEBI" id="CHEBI:29103"/>
    </ligand>
</feature>
<evidence type="ECO:0000256" key="16">
    <source>
        <dbReference type="ARBA" id="ARBA00049209"/>
    </source>
</evidence>
<evidence type="ECO:0000256" key="1">
    <source>
        <dbReference type="ARBA" id="ARBA00000013"/>
    </source>
</evidence>
<name>A0ABT7A8K0_9ACTN</name>
<comment type="similarity">
    <text evidence="18">Belongs to the NnrE/AIBP family.</text>
</comment>
<feature type="binding site" evidence="17">
    <location>
        <position position="462"/>
    </location>
    <ligand>
        <name>AMP</name>
        <dbReference type="ChEBI" id="CHEBI:456215"/>
    </ligand>
</feature>
<keyword evidence="6 17" id="KW-0547">Nucleotide-binding</keyword>
<dbReference type="NCBIfam" id="TIGR00197">
    <property type="entry name" value="yjeF_nterm"/>
    <property type="match status" value="1"/>
</dbReference>